<dbReference type="PANTHER" id="PTHR43400:SF10">
    <property type="entry name" value="3-OXOSTEROID 1-DEHYDROGENASE"/>
    <property type="match status" value="1"/>
</dbReference>
<name>A0A238ZR74_9PSEU</name>
<dbReference type="NCBIfam" id="NF005508">
    <property type="entry name" value="PRK07121.1-1"/>
    <property type="match status" value="1"/>
</dbReference>
<dbReference type="Proteomes" id="UP000198348">
    <property type="component" value="Unassembled WGS sequence"/>
</dbReference>
<evidence type="ECO:0000259" key="5">
    <source>
        <dbReference type="Pfam" id="PF00890"/>
    </source>
</evidence>
<evidence type="ECO:0000313" key="7">
    <source>
        <dbReference type="Proteomes" id="UP000198348"/>
    </source>
</evidence>
<dbReference type="AlphaFoldDB" id="A0A238ZR74"/>
<protein>
    <submittedName>
        <fullName evidence="6">Succinate dehydrogenase/fumarate reductase, flavoprotein subunit</fullName>
    </submittedName>
</protein>
<dbReference type="EMBL" id="FZNW01000024">
    <property type="protein sequence ID" value="SNR85642.1"/>
    <property type="molecule type" value="Genomic_DNA"/>
</dbReference>
<dbReference type="NCBIfam" id="NF005510">
    <property type="entry name" value="PRK07121.1-3"/>
    <property type="match status" value="1"/>
</dbReference>
<organism evidence="6 7">
    <name type="scientific">Haloechinothrix alba</name>
    <dbReference type="NCBI Taxonomy" id="664784"/>
    <lineage>
        <taxon>Bacteria</taxon>
        <taxon>Bacillati</taxon>
        <taxon>Actinomycetota</taxon>
        <taxon>Actinomycetes</taxon>
        <taxon>Pseudonocardiales</taxon>
        <taxon>Pseudonocardiaceae</taxon>
        <taxon>Haloechinothrix</taxon>
    </lineage>
</organism>
<comment type="cofactor">
    <cofactor evidence="1">
        <name>FAD</name>
        <dbReference type="ChEBI" id="CHEBI:57692"/>
    </cofactor>
</comment>
<dbReference type="Gene3D" id="3.90.700.10">
    <property type="entry name" value="Succinate dehydrogenase/fumarate reductase flavoprotein, catalytic domain"/>
    <property type="match status" value="1"/>
</dbReference>
<dbReference type="InterPro" id="IPR003953">
    <property type="entry name" value="FAD-dep_OxRdtase_2_FAD-bd"/>
</dbReference>
<dbReference type="InterPro" id="IPR050315">
    <property type="entry name" value="FAD-oxidoreductase_2"/>
</dbReference>
<dbReference type="PANTHER" id="PTHR43400">
    <property type="entry name" value="FUMARATE REDUCTASE"/>
    <property type="match status" value="1"/>
</dbReference>
<dbReference type="Gene3D" id="3.50.50.60">
    <property type="entry name" value="FAD/NAD(P)-binding domain"/>
    <property type="match status" value="1"/>
</dbReference>
<dbReference type="SUPFAM" id="SSF51905">
    <property type="entry name" value="FAD/NAD(P)-binding domain"/>
    <property type="match status" value="1"/>
</dbReference>
<sequence>MTEIPTPTSADELHTWSDEVDVLVVGAGMGGASAALEAAAAGSRVLVIDRGGRLTCTTAMAGGHFYLGGGTPLQEAAGFDDTPEEMAKYLRAMSPECAPEKIEAYCEGSVEHFHWLESLGFSFERSYYPGKAVVQPGTEGLMYTGNEKCWPFNEHAAPAPRGHKPPIAGDTGGAAFVLDLALDRLDDLGVEVRFDTAATGLVVGSDGDVTGVTWKRFGQTGAIRARAVVLAAGGFVLNSEMVSAYAPRLTALMSKGMPLGNSYDDGLGIRLGESVGGVAEHMDGAFFTSPFYPPEELLKGIVVNKHGERFVNEDSYHGRVASYVFDQPDQTAYLILDSATMARPHYGFQSLVDGWETLEEMEEGLGIPAGALARTMADYNASARSGADPGFGKASEYVVPLDTPPYGAYDFTPGKAFYSGFTMGGLRVTVDGQLLRTDGSAIPGAYAVGACASNIAYDGAGYSSGTQLGEASFFGRRAGRHAATATAATVV</sequence>
<keyword evidence="7" id="KW-1185">Reference proteome</keyword>
<keyword evidence="3" id="KW-0274">FAD</keyword>
<dbReference type="Pfam" id="PF00890">
    <property type="entry name" value="FAD_binding_2"/>
    <property type="match status" value="1"/>
</dbReference>
<dbReference type="PRINTS" id="PR00411">
    <property type="entry name" value="PNDRDTASEI"/>
</dbReference>
<accession>A0A238ZR74</accession>
<proteinExistence type="predicted"/>
<dbReference type="InterPro" id="IPR036188">
    <property type="entry name" value="FAD/NAD-bd_sf"/>
</dbReference>
<evidence type="ECO:0000313" key="6">
    <source>
        <dbReference type="EMBL" id="SNR85642.1"/>
    </source>
</evidence>
<dbReference type="InterPro" id="IPR027477">
    <property type="entry name" value="Succ_DH/fumarate_Rdtase_cat_sf"/>
</dbReference>
<keyword evidence="2" id="KW-0285">Flavoprotein</keyword>
<evidence type="ECO:0000256" key="2">
    <source>
        <dbReference type="ARBA" id="ARBA00022630"/>
    </source>
</evidence>
<evidence type="ECO:0000256" key="1">
    <source>
        <dbReference type="ARBA" id="ARBA00001974"/>
    </source>
</evidence>
<evidence type="ECO:0000256" key="3">
    <source>
        <dbReference type="ARBA" id="ARBA00022827"/>
    </source>
</evidence>
<feature type="domain" description="FAD-dependent oxidoreductase 2 FAD-binding" evidence="5">
    <location>
        <begin position="21"/>
        <end position="460"/>
    </location>
</feature>
<dbReference type="GO" id="GO:0008202">
    <property type="term" value="P:steroid metabolic process"/>
    <property type="evidence" value="ECO:0007669"/>
    <property type="project" value="UniProtKB-ARBA"/>
</dbReference>
<keyword evidence="4" id="KW-0560">Oxidoreductase</keyword>
<dbReference type="GO" id="GO:0033765">
    <property type="term" value="F:steroid dehydrogenase activity, acting on the CH-CH group of donors"/>
    <property type="evidence" value="ECO:0007669"/>
    <property type="project" value="UniProtKB-ARBA"/>
</dbReference>
<reference evidence="6 7" key="1">
    <citation type="submission" date="2017-06" db="EMBL/GenBank/DDBJ databases">
        <authorList>
            <person name="Kim H.J."/>
            <person name="Triplett B.A."/>
        </authorList>
    </citation>
    <scope>NUCLEOTIDE SEQUENCE [LARGE SCALE GENOMIC DNA]</scope>
    <source>
        <strain evidence="6 7">DSM 45207</strain>
    </source>
</reference>
<gene>
    <name evidence="6" type="ORF">SAMN06265360_12410</name>
</gene>
<evidence type="ECO:0000256" key="4">
    <source>
        <dbReference type="ARBA" id="ARBA00023002"/>
    </source>
</evidence>
<dbReference type="SUPFAM" id="SSF56425">
    <property type="entry name" value="Succinate dehydrogenase/fumarate reductase flavoprotein, catalytic domain"/>
    <property type="match status" value="1"/>
</dbReference>